<evidence type="ECO:0000313" key="2">
    <source>
        <dbReference type="EMBL" id="CAE8608739.1"/>
    </source>
</evidence>
<gene>
    <name evidence="2" type="ORF">PGLA1383_LOCUS26582</name>
</gene>
<evidence type="ECO:0000256" key="1">
    <source>
        <dbReference type="SAM" id="MobiDB-lite"/>
    </source>
</evidence>
<accession>A0A813FAB1</accession>
<dbReference type="Proteomes" id="UP000654075">
    <property type="component" value="Unassembled WGS sequence"/>
</dbReference>
<proteinExistence type="predicted"/>
<feature type="region of interest" description="Disordered" evidence="1">
    <location>
        <begin position="89"/>
        <end position="162"/>
    </location>
</feature>
<feature type="compositionally biased region" description="Low complexity" evidence="1">
    <location>
        <begin position="134"/>
        <end position="162"/>
    </location>
</feature>
<reference evidence="2" key="1">
    <citation type="submission" date="2021-02" db="EMBL/GenBank/DDBJ databases">
        <authorList>
            <person name="Dougan E. K."/>
            <person name="Rhodes N."/>
            <person name="Thang M."/>
            <person name="Chan C."/>
        </authorList>
    </citation>
    <scope>NUCLEOTIDE SEQUENCE</scope>
</reference>
<keyword evidence="3" id="KW-1185">Reference proteome</keyword>
<protein>
    <submittedName>
        <fullName evidence="2">Uncharacterized protein</fullName>
    </submittedName>
</protein>
<evidence type="ECO:0000313" key="3">
    <source>
        <dbReference type="Proteomes" id="UP000654075"/>
    </source>
</evidence>
<organism evidence="2 3">
    <name type="scientific">Polarella glacialis</name>
    <name type="common">Dinoflagellate</name>
    <dbReference type="NCBI Taxonomy" id="89957"/>
    <lineage>
        <taxon>Eukaryota</taxon>
        <taxon>Sar</taxon>
        <taxon>Alveolata</taxon>
        <taxon>Dinophyceae</taxon>
        <taxon>Suessiales</taxon>
        <taxon>Suessiaceae</taxon>
        <taxon>Polarella</taxon>
    </lineage>
</organism>
<sequence>MAFLVIYALDKQEKDSQPVDRHGPGRADRVLLGEVPRHRGGPGSGRKTLLKEASMLPPSLTKLVLALVLATFVLPAWRRHILPVVKSLGGFEEVEEDGEEAPGMKGREGEGRSEGYCPPDSEPSRWPTREPDRGSASADAAAGAAGQEGGTAASSEGQQDDL</sequence>
<comment type="caution">
    <text evidence="2">The sequence shown here is derived from an EMBL/GenBank/DDBJ whole genome shotgun (WGS) entry which is preliminary data.</text>
</comment>
<dbReference type="EMBL" id="CAJNNV010023705">
    <property type="protein sequence ID" value="CAE8608739.1"/>
    <property type="molecule type" value="Genomic_DNA"/>
</dbReference>
<name>A0A813FAB1_POLGL</name>
<dbReference type="AlphaFoldDB" id="A0A813FAB1"/>